<dbReference type="Pfam" id="PF01582">
    <property type="entry name" value="TIR"/>
    <property type="match status" value="1"/>
</dbReference>
<feature type="domain" description="TIR" evidence="2">
    <location>
        <begin position="10"/>
        <end position="92"/>
    </location>
</feature>
<evidence type="ECO:0000313" key="3">
    <source>
        <dbReference type="EMBL" id="KCW59463.1"/>
    </source>
</evidence>
<evidence type="ECO:0000256" key="1">
    <source>
        <dbReference type="ARBA" id="ARBA00023027"/>
    </source>
</evidence>
<dbReference type="InParanoid" id="A0A059B045"/>
<dbReference type="EMBL" id="KK198760">
    <property type="protein sequence ID" value="KCW59463.1"/>
    <property type="molecule type" value="Genomic_DNA"/>
</dbReference>
<dbReference type="Gramene" id="KCW59463">
    <property type="protein sequence ID" value="KCW59463"/>
    <property type="gene ID" value="EUGRSUZ_H02209"/>
</dbReference>
<dbReference type="GO" id="GO:0007165">
    <property type="term" value="P:signal transduction"/>
    <property type="evidence" value="ECO:0007669"/>
    <property type="project" value="InterPro"/>
</dbReference>
<proteinExistence type="predicted"/>
<protein>
    <recommendedName>
        <fullName evidence="2">TIR domain-containing protein</fullName>
    </recommendedName>
</protein>
<accession>A0A059B045</accession>
<dbReference type="InterPro" id="IPR000157">
    <property type="entry name" value="TIR_dom"/>
</dbReference>
<dbReference type="AlphaFoldDB" id="A0A059B045"/>
<keyword evidence="1" id="KW-0520">NAD</keyword>
<sequence length="92" mass="10152">MSSSSSEAKWPYDIILKLQRRGVCHGFLASLHRAMLHGGINAYIDSEDLRPGNNISLVLTKAIVEGQITVLIFSKNYTSSWQCLDADEGNVV</sequence>
<dbReference type="InterPro" id="IPR035897">
    <property type="entry name" value="Toll_tir_struct_dom_sf"/>
</dbReference>
<organism evidence="3">
    <name type="scientific">Eucalyptus grandis</name>
    <name type="common">Flooded gum</name>
    <dbReference type="NCBI Taxonomy" id="71139"/>
    <lineage>
        <taxon>Eukaryota</taxon>
        <taxon>Viridiplantae</taxon>
        <taxon>Streptophyta</taxon>
        <taxon>Embryophyta</taxon>
        <taxon>Tracheophyta</taxon>
        <taxon>Spermatophyta</taxon>
        <taxon>Magnoliopsida</taxon>
        <taxon>eudicotyledons</taxon>
        <taxon>Gunneridae</taxon>
        <taxon>Pentapetalae</taxon>
        <taxon>rosids</taxon>
        <taxon>malvids</taxon>
        <taxon>Myrtales</taxon>
        <taxon>Myrtaceae</taxon>
        <taxon>Myrtoideae</taxon>
        <taxon>Eucalypteae</taxon>
        <taxon>Eucalyptus</taxon>
    </lineage>
</organism>
<evidence type="ECO:0000259" key="2">
    <source>
        <dbReference type="PROSITE" id="PS50104"/>
    </source>
</evidence>
<dbReference type="PANTHER" id="PTHR32009:SF138">
    <property type="entry name" value="DISEASE RESISTANCE PROTEIN (TIR-NBS-LRR CLASS)"/>
    <property type="match status" value="1"/>
</dbReference>
<dbReference type="SUPFAM" id="SSF52200">
    <property type="entry name" value="Toll/Interleukin receptor TIR domain"/>
    <property type="match status" value="1"/>
</dbReference>
<reference evidence="3" key="1">
    <citation type="submission" date="2013-07" db="EMBL/GenBank/DDBJ databases">
        <title>The genome of Eucalyptus grandis.</title>
        <authorList>
            <person name="Schmutz J."/>
            <person name="Hayes R."/>
            <person name="Myburg A."/>
            <person name="Tuskan G."/>
            <person name="Grattapaglia D."/>
            <person name="Rokhsar D.S."/>
        </authorList>
    </citation>
    <scope>NUCLEOTIDE SEQUENCE</scope>
    <source>
        <tissue evidence="3">Leaf extractions</tissue>
    </source>
</reference>
<gene>
    <name evidence="3" type="ORF">EUGRSUZ_H02209</name>
</gene>
<name>A0A059B045_EUCGR</name>
<dbReference type="Gene3D" id="3.40.50.10140">
    <property type="entry name" value="Toll/interleukin-1 receptor homology (TIR) domain"/>
    <property type="match status" value="1"/>
</dbReference>
<dbReference type="PROSITE" id="PS50104">
    <property type="entry name" value="TIR"/>
    <property type="match status" value="1"/>
</dbReference>
<dbReference type="PANTHER" id="PTHR32009">
    <property type="entry name" value="TMV RESISTANCE PROTEIN N-LIKE"/>
    <property type="match status" value="1"/>
</dbReference>